<proteinExistence type="inferred from homology"/>
<dbReference type="Gene3D" id="3.10.20.30">
    <property type="match status" value="1"/>
</dbReference>
<dbReference type="SMART" id="SM00954">
    <property type="entry name" value="RelA_SpoT"/>
    <property type="match status" value="1"/>
</dbReference>
<name>A0A1F6DJU5_9BACT</name>
<dbReference type="Pfam" id="PF13328">
    <property type="entry name" value="HD_4"/>
    <property type="match status" value="1"/>
</dbReference>
<comment type="similarity">
    <text evidence="1">Belongs to the RelA/SpoT family.</text>
</comment>
<evidence type="ECO:0000259" key="3">
    <source>
        <dbReference type="PROSITE" id="PS51880"/>
    </source>
</evidence>
<organism evidence="4 5">
    <name type="scientific">Candidatus Kaiserbacteria bacterium RIFCSPHIGHO2_02_FULL_49_34</name>
    <dbReference type="NCBI Taxonomy" id="1798491"/>
    <lineage>
        <taxon>Bacteria</taxon>
        <taxon>Candidatus Kaiseribacteriota</taxon>
    </lineage>
</organism>
<evidence type="ECO:0000259" key="2">
    <source>
        <dbReference type="PROSITE" id="PS51831"/>
    </source>
</evidence>
<feature type="domain" description="HD" evidence="2">
    <location>
        <begin position="54"/>
        <end position="152"/>
    </location>
</feature>
<dbReference type="Gene3D" id="1.10.3210.10">
    <property type="entry name" value="Hypothetical protein af1432"/>
    <property type="match status" value="1"/>
</dbReference>
<dbReference type="GO" id="GO:0005886">
    <property type="term" value="C:plasma membrane"/>
    <property type="evidence" value="ECO:0007669"/>
    <property type="project" value="TreeGrafter"/>
</dbReference>
<dbReference type="PROSITE" id="PS51880">
    <property type="entry name" value="TGS"/>
    <property type="match status" value="1"/>
</dbReference>
<dbReference type="CDD" id="cd05399">
    <property type="entry name" value="NT_Rel-Spo_like"/>
    <property type="match status" value="1"/>
</dbReference>
<dbReference type="InterPro" id="IPR012675">
    <property type="entry name" value="Beta-grasp_dom_sf"/>
</dbReference>
<dbReference type="SUPFAM" id="SSF109604">
    <property type="entry name" value="HD-domain/PDEase-like"/>
    <property type="match status" value="1"/>
</dbReference>
<dbReference type="Gene3D" id="3.30.460.10">
    <property type="entry name" value="Beta Polymerase, domain 2"/>
    <property type="match status" value="1"/>
</dbReference>
<dbReference type="InterPro" id="IPR004095">
    <property type="entry name" value="TGS"/>
</dbReference>
<dbReference type="PANTHER" id="PTHR21262:SF31">
    <property type="entry name" value="GTP PYROPHOSPHOKINASE"/>
    <property type="match status" value="1"/>
</dbReference>
<dbReference type="InterPro" id="IPR012676">
    <property type="entry name" value="TGS-like"/>
</dbReference>
<dbReference type="InterPro" id="IPR006674">
    <property type="entry name" value="HD_domain"/>
</dbReference>
<dbReference type="PANTHER" id="PTHR21262">
    <property type="entry name" value="GUANOSINE-3',5'-BIS DIPHOSPHATE 3'-PYROPHOSPHOHYDROLASE"/>
    <property type="match status" value="1"/>
</dbReference>
<dbReference type="Proteomes" id="UP000176511">
    <property type="component" value="Unassembled WGS sequence"/>
</dbReference>
<dbReference type="InterPro" id="IPR043519">
    <property type="entry name" value="NT_sf"/>
</dbReference>
<dbReference type="PROSITE" id="PS51831">
    <property type="entry name" value="HD"/>
    <property type="match status" value="1"/>
</dbReference>
<accession>A0A1F6DJU5</accession>
<evidence type="ECO:0000313" key="4">
    <source>
        <dbReference type="EMBL" id="OGG61292.1"/>
    </source>
</evidence>
<dbReference type="STRING" id="1798491.A3C87_03755"/>
<dbReference type="AlphaFoldDB" id="A0A1F6DJU5"/>
<gene>
    <name evidence="4" type="ORF">A3C87_03755</name>
</gene>
<dbReference type="SUPFAM" id="SSF81301">
    <property type="entry name" value="Nucleotidyltransferase"/>
    <property type="match status" value="1"/>
</dbReference>
<protein>
    <recommendedName>
        <fullName evidence="6">TGS domain-containing protein</fullName>
    </recommendedName>
</protein>
<evidence type="ECO:0000313" key="5">
    <source>
        <dbReference type="Proteomes" id="UP000176511"/>
    </source>
</evidence>
<sequence length="516" mass="59399">MVCFDSETMATTTIKDVIGTMTYATHEEKELVQRAFTVAEAAHEGQLRKSGEPYIIHPLEIGRMLAEMGVDASTIAAGILHDTIEDTPITSEDIKRDFGDEILFLVEGVTKLGSVRYHGTDRHNESLRRLFVATSRDIRILVIKLVDRLHNMRTLEHVAKEKQFRIAQETLQIYVPVAHRLGIGRLRKELEDLAFPYVYPEDHERVLALTREHRKHDETMLEKCRKSLQRRLGELHLTKFKTSGRVKGLYSLYQKLKRRHWDMNNVYDYLAIRVIVDSVEECYQVLGIIHEVWRPMPGRIKDYIAFPKPNGYRSLHTTVITPYNRVVEIQIRTDDMHRAAELGIASHLVYKAKQHGVPAVTKNESWFRSLIPRFGKTPEVIATRSDAVTIPQWIKEIATSYTHNDVTDDDFGDALHQDFFSTRIFVFTPKGDVVDLPVRATVVDFAFEIHSDIGEHVSGARVNGKFVGIDTELKNGDRVELETSERTHPTPKWLDFAITSQARRKIRAYQNTHRKQ</sequence>
<evidence type="ECO:0008006" key="6">
    <source>
        <dbReference type="Google" id="ProtNLM"/>
    </source>
</evidence>
<dbReference type="FunFam" id="1.10.3210.10:FF:000001">
    <property type="entry name" value="GTP pyrophosphokinase RelA"/>
    <property type="match status" value="1"/>
</dbReference>
<dbReference type="GO" id="GO:0015969">
    <property type="term" value="P:guanosine tetraphosphate metabolic process"/>
    <property type="evidence" value="ECO:0007669"/>
    <property type="project" value="InterPro"/>
</dbReference>
<dbReference type="CDD" id="cd01668">
    <property type="entry name" value="TGS_RSH"/>
    <property type="match status" value="1"/>
</dbReference>
<reference evidence="4 5" key="1">
    <citation type="journal article" date="2016" name="Nat. Commun.">
        <title>Thousands of microbial genomes shed light on interconnected biogeochemical processes in an aquifer system.</title>
        <authorList>
            <person name="Anantharaman K."/>
            <person name="Brown C.T."/>
            <person name="Hug L.A."/>
            <person name="Sharon I."/>
            <person name="Castelle C.J."/>
            <person name="Probst A.J."/>
            <person name="Thomas B.C."/>
            <person name="Singh A."/>
            <person name="Wilkins M.J."/>
            <person name="Karaoz U."/>
            <person name="Brodie E.L."/>
            <person name="Williams K.H."/>
            <person name="Hubbard S.S."/>
            <person name="Banfield J.F."/>
        </authorList>
    </citation>
    <scope>NUCLEOTIDE SEQUENCE [LARGE SCALE GENOMIC DNA]</scope>
</reference>
<dbReference type="InterPro" id="IPR003607">
    <property type="entry name" value="HD/PDEase_dom"/>
</dbReference>
<dbReference type="Pfam" id="PF02824">
    <property type="entry name" value="TGS"/>
    <property type="match status" value="1"/>
</dbReference>
<feature type="domain" description="TGS" evidence="3">
    <location>
        <begin position="420"/>
        <end position="483"/>
    </location>
</feature>
<dbReference type="EMBL" id="MFLE01000021">
    <property type="protein sequence ID" value="OGG61292.1"/>
    <property type="molecule type" value="Genomic_DNA"/>
</dbReference>
<dbReference type="InterPro" id="IPR007685">
    <property type="entry name" value="RelA_SpoT"/>
</dbReference>
<dbReference type="Pfam" id="PF04607">
    <property type="entry name" value="RelA_SpoT"/>
    <property type="match status" value="1"/>
</dbReference>
<comment type="caution">
    <text evidence="4">The sequence shown here is derived from an EMBL/GenBank/DDBJ whole genome shotgun (WGS) entry which is preliminary data.</text>
</comment>
<evidence type="ECO:0000256" key="1">
    <source>
        <dbReference type="ARBA" id="ARBA00007476"/>
    </source>
</evidence>
<dbReference type="InterPro" id="IPR033655">
    <property type="entry name" value="TGS_RelA/SpoT"/>
</dbReference>
<dbReference type="FunFam" id="3.10.20.30:FF:000002">
    <property type="entry name" value="GTP pyrophosphokinase (RelA/SpoT)"/>
    <property type="match status" value="1"/>
</dbReference>
<dbReference type="SUPFAM" id="SSF81271">
    <property type="entry name" value="TGS-like"/>
    <property type="match status" value="1"/>
</dbReference>
<dbReference type="FunFam" id="3.30.460.10:FF:000001">
    <property type="entry name" value="GTP pyrophosphokinase RelA"/>
    <property type="match status" value="1"/>
</dbReference>
<dbReference type="SMART" id="SM00471">
    <property type="entry name" value="HDc"/>
    <property type="match status" value="1"/>
</dbReference>
<dbReference type="CDD" id="cd00077">
    <property type="entry name" value="HDc"/>
    <property type="match status" value="1"/>
</dbReference>